<dbReference type="EMBL" id="RSDZ01000110">
    <property type="protein sequence ID" value="RXG43233.1"/>
    <property type="molecule type" value="Genomic_DNA"/>
</dbReference>
<evidence type="ECO:0000313" key="2">
    <source>
        <dbReference type="Proteomes" id="UP000288725"/>
    </source>
</evidence>
<reference evidence="1 2" key="1">
    <citation type="submission" date="2018-12" db="EMBL/GenBank/DDBJ databases">
        <title>Genome of Verticillium dahliae isolate Getta Getta.</title>
        <authorList>
            <person name="Gardiner D.M."/>
        </authorList>
    </citation>
    <scope>NUCLEOTIDE SEQUENCE [LARGE SCALE GENOMIC DNA]</scope>
    <source>
        <strain evidence="1 2">Getta Getta</strain>
    </source>
</reference>
<comment type="caution">
    <text evidence="1">The sequence shown here is derived from an EMBL/GenBank/DDBJ whole genome shotgun (WGS) entry which is preliminary data.</text>
</comment>
<gene>
    <name evidence="1" type="ORF">VDGE_30561</name>
</gene>
<organism evidence="1 2">
    <name type="scientific">Verticillium dahliae</name>
    <name type="common">Verticillium wilt</name>
    <dbReference type="NCBI Taxonomy" id="27337"/>
    <lineage>
        <taxon>Eukaryota</taxon>
        <taxon>Fungi</taxon>
        <taxon>Dikarya</taxon>
        <taxon>Ascomycota</taxon>
        <taxon>Pezizomycotina</taxon>
        <taxon>Sordariomycetes</taxon>
        <taxon>Hypocreomycetidae</taxon>
        <taxon>Glomerellales</taxon>
        <taxon>Plectosphaerellaceae</taxon>
        <taxon>Verticillium</taxon>
    </lineage>
</organism>
<proteinExistence type="predicted"/>
<name>A0A444RPR6_VERDA</name>
<evidence type="ECO:0000313" key="1">
    <source>
        <dbReference type="EMBL" id="RXG43233.1"/>
    </source>
</evidence>
<dbReference type="AlphaFoldDB" id="A0A444RPR6"/>
<sequence>MKPRLWKSIGLRHGPSWWYDFSVNTHCFPVLSPGPASSCISYQDSVSVAHAPHELTTIGVLLEGHGDQAAIALLPAAPGRHCSYKSSSQTWRSSAATCARSLSNEHPPPFAAVTVVVLHRKSSSLITCGSISAVRTTLPPCGTPMHVHFVMKTYHPCGLKLMARGLVHQRHCFACRGPACQLMTPQYGSNL</sequence>
<dbReference type="Proteomes" id="UP000288725">
    <property type="component" value="Chromosome 3"/>
</dbReference>
<protein>
    <submittedName>
        <fullName evidence="1">Uncharacterized protein</fullName>
    </submittedName>
</protein>
<accession>A0A444RPR6</accession>